<name>A0A951PER5_9CYAN</name>
<reference evidence="5" key="2">
    <citation type="journal article" date="2022" name="Microbiol. Resour. Announc.">
        <title>Metagenome Sequencing to Explore Phylogenomics of Terrestrial Cyanobacteria.</title>
        <authorList>
            <person name="Ward R.D."/>
            <person name="Stajich J.E."/>
            <person name="Johansen J.R."/>
            <person name="Huntemann M."/>
            <person name="Clum A."/>
            <person name="Foster B."/>
            <person name="Foster B."/>
            <person name="Roux S."/>
            <person name="Palaniappan K."/>
            <person name="Varghese N."/>
            <person name="Mukherjee S."/>
            <person name="Reddy T.B.K."/>
            <person name="Daum C."/>
            <person name="Copeland A."/>
            <person name="Chen I.A."/>
            <person name="Ivanova N.N."/>
            <person name="Kyrpides N.C."/>
            <person name="Shapiro N."/>
            <person name="Eloe-Fadrosh E.A."/>
            <person name="Pietrasiak N."/>
        </authorList>
    </citation>
    <scope>NUCLEOTIDE SEQUENCE</scope>
    <source>
        <strain evidence="5">GSE-TBD4-15B</strain>
    </source>
</reference>
<keyword evidence="1" id="KW-0677">Repeat</keyword>
<dbReference type="SMART" id="SM00248">
    <property type="entry name" value="ANK"/>
    <property type="match status" value="4"/>
</dbReference>
<feature type="repeat" description="ANK" evidence="3">
    <location>
        <begin position="129"/>
        <end position="161"/>
    </location>
</feature>
<dbReference type="InterPro" id="IPR036770">
    <property type="entry name" value="Ankyrin_rpt-contain_sf"/>
</dbReference>
<dbReference type="Proteomes" id="UP000707356">
    <property type="component" value="Unassembled WGS sequence"/>
</dbReference>
<keyword evidence="4" id="KW-0732">Signal</keyword>
<reference evidence="5" key="1">
    <citation type="submission" date="2021-05" db="EMBL/GenBank/DDBJ databases">
        <authorList>
            <person name="Pietrasiak N."/>
            <person name="Ward R."/>
            <person name="Stajich J.E."/>
            <person name="Kurbessoian T."/>
        </authorList>
    </citation>
    <scope>NUCLEOTIDE SEQUENCE</scope>
    <source>
        <strain evidence="5">GSE-TBD4-15B</strain>
    </source>
</reference>
<evidence type="ECO:0000256" key="3">
    <source>
        <dbReference type="PROSITE-ProRule" id="PRU00023"/>
    </source>
</evidence>
<feature type="repeat" description="ANK" evidence="3">
    <location>
        <begin position="96"/>
        <end position="128"/>
    </location>
</feature>
<dbReference type="PROSITE" id="PS50088">
    <property type="entry name" value="ANK_REPEAT"/>
    <property type="match status" value="3"/>
</dbReference>
<dbReference type="InterPro" id="IPR002110">
    <property type="entry name" value="Ankyrin_rpt"/>
</dbReference>
<evidence type="ECO:0000313" key="5">
    <source>
        <dbReference type="EMBL" id="MBW4468371.1"/>
    </source>
</evidence>
<dbReference type="GO" id="GO:0004842">
    <property type="term" value="F:ubiquitin-protein transferase activity"/>
    <property type="evidence" value="ECO:0007669"/>
    <property type="project" value="TreeGrafter"/>
</dbReference>
<protein>
    <submittedName>
        <fullName evidence="5">Ankyrin repeat domain-containing protein</fullName>
    </submittedName>
</protein>
<dbReference type="PROSITE" id="PS50297">
    <property type="entry name" value="ANK_REP_REGION"/>
    <property type="match status" value="2"/>
</dbReference>
<feature type="chain" id="PRO_5036992405" evidence="4">
    <location>
        <begin position="32"/>
        <end position="217"/>
    </location>
</feature>
<comment type="caution">
    <text evidence="5">The sequence shown here is derived from an EMBL/GenBank/DDBJ whole genome shotgun (WGS) entry which is preliminary data.</text>
</comment>
<gene>
    <name evidence="5" type="ORF">KME07_23340</name>
</gene>
<sequence length="217" mass="22925">MRSSVVRRLGRLSLSLLCTAGLISWEQSSHASEAQMPVQMPQIAPPISTASAQIAQFTAQVTDLDQALLDAVSAGRLGDVRVALERGADPDAGDLYSGYALASAATLGYTEIVQLLLERGAKVDIAADEGYRPLIEAIVANQTSIVQLLLEEDADPNRVTSGLTPLEFAIQSNNPAIVKLLLQAGATVKPADGRDLLAVAKQQGNAEIIQMIQQAQP</sequence>
<dbReference type="EMBL" id="JAHHHV010000088">
    <property type="protein sequence ID" value="MBW4468371.1"/>
    <property type="molecule type" value="Genomic_DNA"/>
</dbReference>
<keyword evidence="2 3" id="KW-0040">ANK repeat</keyword>
<dbReference type="PANTHER" id="PTHR24171:SF8">
    <property type="entry name" value="BRCA1-ASSOCIATED RING DOMAIN PROTEIN 1"/>
    <property type="match status" value="1"/>
</dbReference>
<evidence type="ECO:0000256" key="2">
    <source>
        <dbReference type="ARBA" id="ARBA00023043"/>
    </source>
</evidence>
<dbReference type="Pfam" id="PF12796">
    <property type="entry name" value="Ank_2"/>
    <property type="match status" value="1"/>
</dbReference>
<organism evidence="5 6">
    <name type="scientific">Pegethrix bostrychoides GSE-TBD4-15B</name>
    <dbReference type="NCBI Taxonomy" id="2839662"/>
    <lineage>
        <taxon>Bacteria</taxon>
        <taxon>Bacillati</taxon>
        <taxon>Cyanobacteriota</taxon>
        <taxon>Cyanophyceae</taxon>
        <taxon>Oculatellales</taxon>
        <taxon>Oculatellaceae</taxon>
        <taxon>Pegethrix</taxon>
    </lineage>
</organism>
<dbReference type="Gene3D" id="1.25.40.20">
    <property type="entry name" value="Ankyrin repeat-containing domain"/>
    <property type="match status" value="1"/>
</dbReference>
<dbReference type="SUPFAM" id="SSF48403">
    <property type="entry name" value="Ankyrin repeat"/>
    <property type="match status" value="1"/>
</dbReference>
<dbReference type="GO" id="GO:0085020">
    <property type="term" value="P:protein K6-linked ubiquitination"/>
    <property type="evidence" value="ECO:0007669"/>
    <property type="project" value="TreeGrafter"/>
</dbReference>
<proteinExistence type="predicted"/>
<feature type="signal peptide" evidence="4">
    <location>
        <begin position="1"/>
        <end position="31"/>
    </location>
</feature>
<feature type="repeat" description="ANK" evidence="3">
    <location>
        <begin position="161"/>
        <end position="193"/>
    </location>
</feature>
<evidence type="ECO:0000313" key="6">
    <source>
        <dbReference type="Proteomes" id="UP000707356"/>
    </source>
</evidence>
<dbReference type="PANTHER" id="PTHR24171">
    <property type="entry name" value="ANKYRIN REPEAT DOMAIN-CONTAINING PROTEIN 39-RELATED"/>
    <property type="match status" value="1"/>
</dbReference>
<evidence type="ECO:0000256" key="4">
    <source>
        <dbReference type="SAM" id="SignalP"/>
    </source>
</evidence>
<dbReference type="AlphaFoldDB" id="A0A951PER5"/>
<accession>A0A951PER5</accession>
<evidence type="ECO:0000256" key="1">
    <source>
        <dbReference type="ARBA" id="ARBA00022737"/>
    </source>
</evidence>